<dbReference type="Pfam" id="PF14230">
    <property type="entry name" value="DUF4333"/>
    <property type="match status" value="1"/>
</dbReference>
<keyword evidence="4" id="KW-1185">Reference proteome</keyword>
<evidence type="ECO:0000313" key="3">
    <source>
        <dbReference type="EMBL" id="GAA2597904.1"/>
    </source>
</evidence>
<comment type="caution">
    <text evidence="3">The sequence shown here is derived from an EMBL/GenBank/DDBJ whole genome shotgun (WGS) entry which is preliminary data.</text>
</comment>
<dbReference type="RefSeq" id="WP_344562399.1">
    <property type="nucleotide sequence ID" value="NZ_BAAARJ010000003.1"/>
</dbReference>
<feature type="domain" description="DUF4333" evidence="2">
    <location>
        <begin position="33"/>
        <end position="100"/>
    </location>
</feature>
<evidence type="ECO:0000313" key="4">
    <source>
        <dbReference type="Proteomes" id="UP001501447"/>
    </source>
</evidence>
<sequence>MKRIVIALSVAAVLAAGAVTAWIVMSESQVATASGAGHVVSRADLEQHARDDFGEDSEDAPDSVSCPEELRAKKDATVRCTAVFDGRSKTMDISADAVEGDEVSLGFAVFEKR</sequence>
<accession>A0ABP6C470</accession>
<name>A0ABP6C470_9ACTN</name>
<reference evidence="4" key="1">
    <citation type="journal article" date="2019" name="Int. J. Syst. Evol. Microbiol.">
        <title>The Global Catalogue of Microorganisms (GCM) 10K type strain sequencing project: providing services to taxonomists for standard genome sequencing and annotation.</title>
        <authorList>
            <consortium name="The Broad Institute Genomics Platform"/>
            <consortium name="The Broad Institute Genome Sequencing Center for Infectious Disease"/>
            <person name="Wu L."/>
            <person name="Ma J."/>
        </authorList>
    </citation>
    <scope>NUCLEOTIDE SEQUENCE [LARGE SCALE GENOMIC DNA]</scope>
    <source>
        <strain evidence="4">JCM 16373</strain>
    </source>
</reference>
<dbReference type="EMBL" id="BAAARJ010000003">
    <property type="protein sequence ID" value="GAA2597904.1"/>
    <property type="molecule type" value="Genomic_DNA"/>
</dbReference>
<organism evidence="3 4">
    <name type="scientific">Streptomyces axinellae</name>
    <dbReference type="NCBI Taxonomy" id="552788"/>
    <lineage>
        <taxon>Bacteria</taxon>
        <taxon>Bacillati</taxon>
        <taxon>Actinomycetota</taxon>
        <taxon>Actinomycetes</taxon>
        <taxon>Kitasatosporales</taxon>
        <taxon>Streptomycetaceae</taxon>
        <taxon>Streptomyces</taxon>
    </lineage>
</organism>
<proteinExistence type="predicted"/>
<protein>
    <recommendedName>
        <fullName evidence="2">DUF4333 domain-containing protein</fullName>
    </recommendedName>
</protein>
<evidence type="ECO:0000256" key="1">
    <source>
        <dbReference type="SAM" id="MobiDB-lite"/>
    </source>
</evidence>
<dbReference type="Proteomes" id="UP001501447">
    <property type="component" value="Unassembled WGS sequence"/>
</dbReference>
<evidence type="ECO:0000259" key="2">
    <source>
        <dbReference type="Pfam" id="PF14230"/>
    </source>
</evidence>
<feature type="region of interest" description="Disordered" evidence="1">
    <location>
        <begin position="47"/>
        <end position="66"/>
    </location>
</feature>
<gene>
    <name evidence="3" type="ORF">GCM10009863_09100</name>
</gene>
<dbReference type="InterPro" id="IPR025637">
    <property type="entry name" value="DUF4333"/>
</dbReference>